<evidence type="ECO:0000313" key="1">
    <source>
        <dbReference type="EMBL" id="UQN30669.1"/>
    </source>
</evidence>
<keyword evidence="2" id="KW-1185">Reference proteome</keyword>
<gene>
    <name evidence="1" type="ORF">M4486_05030</name>
</gene>
<name>A0ABY4N985_9MICO</name>
<proteinExistence type="predicted"/>
<dbReference type="EMBL" id="CP097218">
    <property type="protein sequence ID" value="UQN30669.1"/>
    <property type="molecule type" value="Genomic_DNA"/>
</dbReference>
<protein>
    <recommendedName>
        <fullName evidence="3">Transposase</fullName>
    </recommendedName>
</protein>
<evidence type="ECO:0000313" key="2">
    <source>
        <dbReference type="Proteomes" id="UP001055868"/>
    </source>
</evidence>
<reference evidence="1" key="1">
    <citation type="submission" date="2022-05" db="EMBL/GenBank/DDBJ databases">
        <title>Genomic analysis of Brachybacterium sp. CBA3104.</title>
        <authorList>
            <person name="Roh S.W."/>
            <person name="Kim Y.B."/>
            <person name="Kim Y."/>
        </authorList>
    </citation>
    <scope>NUCLEOTIDE SEQUENCE</scope>
    <source>
        <strain evidence="1">CBA3104</strain>
    </source>
</reference>
<organism evidence="1 2">
    <name type="scientific">Brachybacterium kimchii</name>
    <dbReference type="NCBI Taxonomy" id="2942909"/>
    <lineage>
        <taxon>Bacteria</taxon>
        <taxon>Bacillati</taxon>
        <taxon>Actinomycetota</taxon>
        <taxon>Actinomycetes</taxon>
        <taxon>Micrococcales</taxon>
        <taxon>Dermabacteraceae</taxon>
        <taxon>Brachybacterium</taxon>
    </lineage>
</organism>
<dbReference type="Proteomes" id="UP001055868">
    <property type="component" value="Chromosome"/>
</dbReference>
<sequence>MATIKPDAVANPTRGSRGYLKWYWTKGEGLAKWAASPTPYRTLVAHLAKYMSLPMAKRTAANWFKAVFGIWPGERKGKNPLGPG</sequence>
<dbReference type="RefSeq" id="WP_249480060.1">
    <property type="nucleotide sequence ID" value="NZ_CP097218.1"/>
</dbReference>
<evidence type="ECO:0008006" key="3">
    <source>
        <dbReference type="Google" id="ProtNLM"/>
    </source>
</evidence>
<accession>A0ABY4N985</accession>